<name>X1B3H4_9ZZZZ</name>
<gene>
    <name evidence="1" type="ORF">S01H4_20689</name>
</gene>
<evidence type="ECO:0000313" key="1">
    <source>
        <dbReference type="EMBL" id="GAG66526.1"/>
    </source>
</evidence>
<dbReference type="EMBL" id="BART01009321">
    <property type="protein sequence ID" value="GAG66526.1"/>
    <property type="molecule type" value="Genomic_DNA"/>
</dbReference>
<accession>X1B3H4</accession>
<proteinExistence type="predicted"/>
<protein>
    <submittedName>
        <fullName evidence="1">Uncharacterized protein</fullName>
    </submittedName>
</protein>
<reference evidence="1" key="1">
    <citation type="journal article" date="2014" name="Front. Microbiol.">
        <title>High frequency of phylogenetically diverse reductive dehalogenase-homologous genes in deep subseafloor sedimentary metagenomes.</title>
        <authorList>
            <person name="Kawai M."/>
            <person name="Futagami T."/>
            <person name="Toyoda A."/>
            <person name="Takaki Y."/>
            <person name="Nishi S."/>
            <person name="Hori S."/>
            <person name="Arai W."/>
            <person name="Tsubouchi T."/>
            <person name="Morono Y."/>
            <person name="Uchiyama I."/>
            <person name="Ito T."/>
            <person name="Fujiyama A."/>
            <person name="Inagaki F."/>
            <person name="Takami H."/>
        </authorList>
    </citation>
    <scope>NUCLEOTIDE SEQUENCE</scope>
    <source>
        <strain evidence="1">Expedition CK06-06</strain>
    </source>
</reference>
<sequence length="62" mass="7271">MEVLPENCCPKCKHHKLEFTSSEEYEEGKYYQVKCLNCGFEGQQHYNLIFACFTDNDGTELK</sequence>
<comment type="caution">
    <text evidence="1">The sequence shown here is derived from an EMBL/GenBank/DDBJ whole genome shotgun (WGS) entry which is preliminary data.</text>
</comment>
<dbReference type="AlphaFoldDB" id="X1B3H4"/>
<organism evidence="1">
    <name type="scientific">marine sediment metagenome</name>
    <dbReference type="NCBI Taxonomy" id="412755"/>
    <lineage>
        <taxon>unclassified sequences</taxon>
        <taxon>metagenomes</taxon>
        <taxon>ecological metagenomes</taxon>
    </lineage>
</organism>